<reference evidence="5 6" key="1">
    <citation type="submission" date="2020-08" db="EMBL/GenBank/DDBJ databases">
        <title>Genomic Encyclopedia of Type Strains, Phase IV (KMG-IV): sequencing the most valuable type-strain genomes for metagenomic binning, comparative biology and taxonomic classification.</title>
        <authorList>
            <person name="Goeker M."/>
        </authorList>
    </citation>
    <scope>NUCLEOTIDE SEQUENCE [LARGE SCALE GENOMIC DNA]</scope>
    <source>
        <strain evidence="5 6">DSM 2461</strain>
    </source>
</reference>
<dbReference type="RefSeq" id="WP_184747819.1">
    <property type="nucleotide sequence ID" value="NZ_JACHGJ010000007.1"/>
</dbReference>
<dbReference type="SMART" id="SM00267">
    <property type="entry name" value="GGDEF"/>
    <property type="match status" value="1"/>
</dbReference>
<comment type="catalytic activity">
    <reaction evidence="2">
        <text>2 GTP = 3',3'-c-di-GMP + 2 diphosphate</text>
        <dbReference type="Rhea" id="RHEA:24898"/>
        <dbReference type="ChEBI" id="CHEBI:33019"/>
        <dbReference type="ChEBI" id="CHEBI:37565"/>
        <dbReference type="ChEBI" id="CHEBI:58805"/>
        <dbReference type="EC" id="2.7.7.65"/>
    </reaction>
</comment>
<keyword evidence="3" id="KW-0802">TPR repeat</keyword>
<dbReference type="InterPro" id="IPR043128">
    <property type="entry name" value="Rev_trsase/Diguanyl_cyclase"/>
</dbReference>
<dbReference type="InterPro" id="IPR029016">
    <property type="entry name" value="GAF-like_dom_sf"/>
</dbReference>
<dbReference type="CDD" id="cd01949">
    <property type="entry name" value="GGDEF"/>
    <property type="match status" value="1"/>
</dbReference>
<comment type="caution">
    <text evidence="5">The sequence shown here is derived from an EMBL/GenBank/DDBJ whole genome shotgun (WGS) entry which is preliminary data.</text>
</comment>
<dbReference type="Pfam" id="PF13181">
    <property type="entry name" value="TPR_8"/>
    <property type="match status" value="2"/>
</dbReference>
<organism evidence="5 6">
    <name type="scientific">Spirochaeta isovalerica</name>
    <dbReference type="NCBI Taxonomy" id="150"/>
    <lineage>
        <taxon>Bacteria</taxon>
        <taxon>Pseudomonadati</taxon>
        <taxon>Spirochaetota</taxon>
        <taxon>Spirochaetia</taxon>
        <taxon>Spirochaetales</taxon>
        <taxon>Spirochaetaceae</taxon>
        <taxon>Spirochaeta</taxon>
    </lineage>
</organism>
<dbReference type="SMART" id="SM00065">
    <property type="entry name" value="GAF"/>
    <property type="match status" value="1"/>
</dbReference>
<keyword evidence="6" id="KW-1185">Reference proteome</keyword>
<dbReference type="InterPro" id="IPR050469">
    <property type="entry name" value="Diguanylate_Cyclase"/>
</dbReference>
<feature type="repeat" description="TPR" evidence="3">
    <location>
        <begin position="128"/>
        <end position="161"/>
    </location>
</feature>
<dbReference type="EMBL" id="JACHGJ010000007">
    <property type="protein sequence ID" value="MBB6481579.1"/>
    <property type="molecule type" value="Genomic_DNA"/>
</dbReference>
<dbReference type="FunFam" id="3.30.70.270:FF:000001">
    <property type="entry name" value="Diguanylate cyclase domain protein"/>
    <property type="match status" value="1"/>
</dbReference>
<evidence type="ECO:0000256" key="1">
    <source>
        <dbReference type="ARBA" id="ARBA00012528"/>
    </source>
</evidence>
<proteinExistence type="predicted"/>
<dbReference type="Pfam" id="PF00990">
    <property type="entry name" value="GGDEF"/>
    <property type="match status" value="1"/>
</dbReference>
<name>A0A841RFJ1_9SPIO</name>
<dbReference type="InterPro" id="IPR000160">
    <property type="entry name" value="GGDEF_dom"/>
</dbReference>
<dbReference type="SUPFAM" id="SSF55073">
    <property type="entry name" value="Nucleotide cyclase"/>
    <property type="match status" value="1"/>
</dbReference>
<dbReference type="Proteomes" id="UP000587760">
    <property type="component" value="Unassembled WGS sequence"/>
</dbReference>
<dbReference type="SUPFAM" id="SSF48452">
    <property type="entry name" value="TPR-like"/>
    <property type="match status" value="2"/>
</dbReference>
<gene>
    <name evidence="5" type="ORF">HNR50_003259</name>
</gene>
<feature type="repeat" description="TPR" evidence="3">
    <location>
        <begin position="164"/>
        <end position="197"/>
    </location>
</feature>
<dbReference type="InterPro" id="IPR019734">
    <property type="entry name" value="TPR_rpt"/>
</dbReference>
<dbReference type="Gene3D" id="3.30.450.40">
    <property type="match status" value="1"/>
</dbReference>
<dbReference type="Pfam" id="PF13424">
    <property type="entry name" value="TPR_12"/>
    <property type="match status" value="1"/>
</dbReference>
<dbReference type="SUPFAM" id="SSF55781">
    <property type="entry name" value="GAF domain-like"/>
    <property type="match status" value="1"/>
</dbReference>
<dbReference type="InterPro" id="IPR029787">
    <property type="entry name" value="Nucleotide_cyclase"/>
</dbReference>
<dbReference type="PROSITE" id="PS50005">
    <property type="entry name" value="TPR"/>
    <property type="match status" value="2"/>
</dbReference>
<dbReference type="AlphaFoldDB" id="A0A841RFJ1"/>
<evidence type="ECO:0000256" key="3">
    <source>
        <dbReference type="PROSITE-ProRule" id="PRU00339"/>
    </source>
</evidence>
<dbReference type="EC" id="2.7.7.65" evidence="1"/>
<evidence type="ECO:0000313" key="6">
    <source>
        <dbReference type="Proteomes" id="UP000587760"/>
    </source>
</evidence>
<protein>
    <recommendedName>
        <fullName evidence="1">diguanylate cyclase</fullName>
        <ecNumber evidence="1">2.7.7.65</ecNumber>
    </recommendedName>
</protein>
<feature type="domain" description="GGDEF" evidence="4">
    <location>
        <begin position="544"/>
        <end position="681"/>
    </location>
</feature>
<evidence type="ECO:0000313" key="5">
    <source>
        <dbReference type="EMBL" id="MBB6481579.1"/>
    </source>
</evidence>
<sequence length="681" mass="78297">MKAVHRKIDELNREAYSRIYTDIASAHAMLEEARELLDGTNYTVGIAWSLLISGLLEMEQGNLDQSAGKIDQAYHIFIDLNSDLSGICAALNGKGLICIRQSRVRESFNYLQKALGLARENNFKDMEYRAVNLLGILQFQMENYSQALRFFKKALKLITREKQSSILNNLGCTYRALGKFDQALEHLNKALGETEKNGSNDIQIPILEEIGLTYGKMGNSEKGIEILNLALEKCTDYHKRFKLSIKIKLGDLYIKKEEYDKAEQVLNEARDLINYANSIQNRDLYLYLSGLNEIKENYRSALIHYKNYHMLSGKIKSSETDEKIWEMETESFREMNRRIRKISEMGRLLTALLDRDQVIKTLFHSVQSIFEVDCFVIGLYMSGEELLPLDCYNSRGEKISSSILPVIQPRNPETWVAIHRTGLIFNEISEDYIPYFPVMETIVPLPDMSSVLCLPFDSGNEKGLISIYREKTGAFNREDYEILEMLTSYASIALSNARQTEISREKNRELEKLNKYDDLTGIYNRRHLQKKLEKSWNLCRRAGNYLHILLIDLDYFKNINDSFGHAAGDECLKILGQLYKSILQRSSDIYGRYGGEEFLVILQDMPIDEAEEMTEKIRHAIENEKVVWRGEQIKLTVSIGLCSARLSDTHSVETEAIIGQADRNMYISKSKGRNRITCSEL</sequence>
<dbReference type="Gene3D" id="1.25.40.10">
    <property type="entry name" value="Tetratricopeptide repeat domain"/>
    <property type="match status" value="2"/>
</dbReference>
<dbReference type="Gene3D" id="3.30.70.270">
    <property type="match status" value="1"/>
</dbReference>
<evidence type="ECO:0000259" key="4">
    <source>
        <dbReference type="PROSITE" id="PS50887"/>
    </source>
</evidence>
<dbReference type="PROSITE" id="PS50887">
    <property type="entry name" value="GGDEF"/>
    <property type="match status" value="1"/>
</dbReference>
<dbReference type="PANTHER" id="PTHR45138:SF9">
    <property type="entry name" value="DIGUANYLATE CYCLASE DGCM-RELATED"/>
    <property type="match status" value="1"/>
</dbReference>
<dbReference type="NCBIfam" id="TIGR00254">
    <property type="entry name" value="GGDEF"/>
    <property type="match status" value="1"/>
</dbReference>
<dbReference type="GO" id="GO:0052621">
    <property type="term" value="F:diguanylate cyclase activity"/>
    <property type="evidence" value="ECO:0007669"/>
    <property type="project" value="UniProtKB-EC"/>
</dbReference>
<dbReference type="InterPro" id="IPR003018">
    <property type="entry name" value="GAF"/>
</dbReference>
<accession>A0A841RFJ1</accession>
<dbReference type="SMART" id="SM00028">
    <property type="entry name" value="TPR"/>
    <property type="match status" value="5"/>
</dbReference>
<dbReference type="PANTHER" id="PTHR45138">
    <property type="entry name" value="REGULATORY COMPONENTS OF SENSORY TRANSDUCTION SYSTEM"/>
    <property type="match status" value="1"/>
</dbReference>
<evidence type="ECO:0000256" key="2">
    <source>
        <dbReference type="ARBA" id="ARBA00034247"/>
    </source>
</evidence>
<dbReference type="InterPro" id="IPR011990">
    <property type="entry name" value="TPR-like_helical_dom_sf"/>
</dbReference>